<dbReference type="Gene3D" id="3.30.1140.60">
    <property type="entry name" value="F-actin capping protein, alpha subunit"/>
    <property type="match status" value="1"/>
</dbReference>
<accession>A0A9E7EMT4</accession>
<dbReference type="InterPro" id="IPR042489">
    <property type="entry name" value="CapZ_alpha_1"/>
</dbReference>
<evidence type="ECO:0000256" key="5">
    <source>
        <dbReference type="RuleBase" id="RU365077"/>
    </source>
</evidence>
<keyword evidence="4 5" id="KW-0009">Actin-binding</keyword>
<evidence type="ECO:0000313" key="7">
    <source>
        <dbReference type="Proteomes" id="UP001055439"/>
    </source>
</evidence>
<dbReference type="PANTHER" id="PTHR10653:SF0">
    <property type="entry name" value="F-ACTIN-CAPPING PROTEIN SUBUNIT ALPHA"/>
    <property type="match status" value="1"/>
</dbReference>
<dbReference type="PROSITE" id="PS00749">
    <property type="entry name" value="F_ACTIN_CAPPING_A_2"/>
    <property type="match status" value="1"/>
</dbReference>
<dbReference type="PRINTS" id="PR00191">
    <property type="entry name" value="FACTINCAPA"/>
</dbReference>
<sequence length="331" mass="36571">MADGGGGDEPEELSDKQKAEIAKWFLANAPAGEIQYVAKDVRSILGDDKIYEMAAAEAFPLHNKAHLLALEMPNRSGDVLIATYGELDKNNYFDPRTAQVATVDHVKQVCTTVRPANDDELPSPYIEDFRSTLDAELSKYVGETYPKGVCAVYCISGKDAEGPGADFDLASGVISASFVGSANASSLRFVGKDPDSGPHEFKGINQNNGIWQSIWNIEFKDNMQFVEIKGKIQVGAHYFEEGNVQLDAKLECKDSTIFQSPEDSAVSITNIVRHHETEYLASLEASYVNLPDTTFKDLRRKLPVTRTLFPWQNTMQFSLTRDITKEMGIGK</sequence>
<comment type="subunit">
    <text evidence="5">Heterodimer of an alpha and a beta subunit.</text>
</comment>
<dbReference type="InterPro" id="IPR037282">
    <property type="entry name" value="CapZ_alpha/beta"/>
</dbReference>
<dbReference type="OrthoDB" id="340550at2759"/>
<comment type="similarity">
    <text evidence="1 5">Belongs to the F-actin-capping protein alpha subunit family.</text>
</comment>
<comment type="function">
    <text evidence="5">F-actin-capping proteins bind in a Ca(2+)-independent manner to the fast growing ends of actin filaments (barbed end) thereby blocking the exchange of subunits at these ends. Unlike other capping proteins (such as gelsolin and severin), these proteins do not sever actin filaments.</text>
</comment>
<evidence type="ECO:0000256" key="1">
    <source>
        <dbReference type="ARBA" id="ARBA00010479"/>
    </source>
</evidence>
<dbReference type="InterPro" id="IPR042276">
    <property type="entry name" value="CapZ_alpha/beta_2"/>
</dbReference>
<dbReference type="GO" id="GO:0008290">
    <property type="term" value="C:F-actin capping protein complex"/>
    <property type="evidence" value="ECO:0007669"/>
    <property type="project" value="UniProtKB-UniRule"/>
</dbReference>
<protein>
    <recommendedName>
        <fullName evidence="2 5">F-actin-capping protein subunit alpha</fullName>
    </recommendedName>
</protein>
<keyword evidence="7" id="KW-1185">Reference proteome</keyword>
<evidence type="ECO:0000313" key="6">
    <source>
        <dbReference type="EMBL" id="URD79627.1"/>
    </source>
</evidence>
<gene>
    <name evidence="6" type="ORF">MUK42_02575</name>
</gene>
<dbReference type="EMBL" id="CP097503">
    <property type="protein sequence ID" value="URD79627.1"/>
    <property type="molecule type" value="Genomic_DNA"/>
</dbReference>
<dbReference type="FunFam" id="3.30.1140.60:FF:000003">
    <property type="entry name" value="F-actin-capping protein subunit alpha"/>
    <property type="match status" value="1"/>
</dbReference>
<evidence type="ECO:0000256" key="4">
    <source>
        <dbReference type="ARBA" id="ARBA00023203"/>
    </source>
</evidence>
<keyword evidence="3 5" id="KW-0117">Actin capping</keyword>
<dbReference type="Pfam" id="PF01267">
    <property type="entry name" value="F-actin_cap_A"/>
    <property type="match status" value="1"/>
</dbReference>
<dbReference type="GO" id="GO:0030863">
    <property type="term" value="C:cortical cytoskeleton"/>
    <property type="evidence" value="ECO:0007669"/>
    <property type="project" value="TreeGrafter"/>
</dbReference>
<dbReference type="AlphaFoldDB" id="A0A9E7EMT4"/>
<dbReference type="GO" id="GO:0051015">
    <property type="term" value="F:actin filament binding"/>
    <property type="evidence" value="ECO:0007669"/>
    <property type="project" value="TreeGrafter"/>
</dbReference>
<dbReference type="GO" id="GO:0051016">
    <property type="term" value="P:barbed-end actin filament capping"/>
    <property type="evidence" value="ECO:0007669"/>
    <property type="project" value="UniProtKB-UniRule"/>
</dbReference>
<evidence type="ECO:0000256" key="3">
    <source>
        <dbReference type="ARBA" id="ARBA00022467"/>
    </source>
</evidence>
<dbReference type="GO" id="GO:0030036">
    <property type="term" value="P:actin cytoskeleton organization"/>
    <property type="evidence" value="ECO:0007669"/>
    <property type="project" value="TreeGrafter"/>
</dbReference>
<dbReference type="Proteomes" id="UP001055439">
    <property type="component" value="Chromosome 10"/>
</dbReference>
<dbReference type="PANTHER" id="PTHR10653">
    <property type="entry name" value="F-ACTIN-CAPPING PROTEIN SUBUNIT ALPHA"/>
    <property type="match status" value="1"/>
</dbReference>
<organism evidence="6 7">
    <name type="scientific">Musa troglodytarum</name>
    <name type="common">fe'i banana</name>
    <dbReference type="NCBI Taxonomy" id="320322"/>
    <lineage>
        <taxon>Eukaryota</taxon>
        <taxon>Viridiplantae</taxon>
        <taxon>Streptophyta</taxon>
        <taxon>Embryophyta</taxon>
        <taxon>Tracheophyta</taxon>
        <taxon>Spermatophyta</taxon>
        <taxon>Magnoliopsida</taxon>
        <taxon>Liliopsida</taxon>
        <taxon>Zingiberales</taxon>
        <taxon>Musaceae</taxon>
        <taxon>Musa</taxon>
    </lineage>
</organism>
<dbReference type="InterPro" id="IPR017865">
    <property type="entry name" value="F-actin_cap_asu_CS"/>
</dbReference>
<evidence type="ECO:0000256" key="2">
    <source>
        <dbReference type="ARBA" id="ARBA00014038"/>
    </source>
</evidence>
<proteinExistence type="inferred from homology"/>
<dbReference type="InterPro" id="IPR002189">
    <property type="entry name" value="CapZ_alpha"/>
</dbReference>
<name>A0A9E7EMT4_9LILI</name>
<reference evidence="6" key="1">
    <citation type="submission" date="2022-05" db="EMBL/GenBank/DDBJ databases">
        <title>The Musa troglodytarum L. genome provides insights into the mechanism of non-climacteric behaviour and enrichment of carotenoids.</title>
        <authorList>
            <person name="Wang J."/>
        </authorList>
    </citation>
    <scope>NUCLEOTIDE SEQUENCE</scope>
    <source>
        <tissue evidence="6">Leaf</tissue>
    </source>
</reference>
<dbReference type="PROSITE" id="PS00748">
    <property type="entry name" value="F_ACTIN_CAPPING_A_1"/>
    <property type="match status" value="1"/>
</dbReference>
<dbReference type="Gene3D" id="3.90.1150.210">
    <property type="entry name" value="F-actin capping protein, beta subunit"/>
    <property type="match status" value="1"/>
</dbReference>
<dbReference type="SUPFAM" id="SSF90096">
    <property type="entry name" value="Subunits of heterodimeric actin filament capping protein Capz"/>
    <property type="match status" value="1"/>
</dbReference>